<dbReference type="EMBL" id="BAABIG010000013">
    <property type="protein sequence ID" value="GAA4789310.1"/>
    <property type="molecule type" value="Genomic_DNA"/>
</dbReference>
<feature type="domain" description="Nucleotidyl transferase" evidence="1">
    <location>
        <begin position="2"/>
        <end position="47"/>
    </location>
</feature>
<protein>
    <recommendedName>
        <fullName evidence="1">Nucleotidyl transferase domain-containing protein</fullName>
    </recommendedName>
</protein>
<reference evidence="3" key="1">
    <citation type="journal article" date="2019" name="Int. J. Syst. Evol. Microbiol.">
        <title>The Global Catalogue of Microorganisms (GCM) 10K type strain sequencing project: providing services to taxonomists for standard genome sequencing and annotation.</title>
        <authorList>
            <consortium name="The Broad Institute Genomics Platform"/>
            <consortium name="The Broad Institute Genome Sequencing Center for Infectious Disease"/>
            <person name="Wu L."/>
            <person name="Ma J."/>
        </authorList>
    </citation>
    <scope>NUCLEOTIDE SEQUENCE [LARGE SCALE GENOMIC DNA]</scope>
    <source>
        <strain evidence="3">JCM 18081</strain>
    </source>
</reference>
<sequence length="103" mass="10632">MKALALSGGAGTRLRPLTHTSAERLVPVADEAVLFHGPESPAGAGITHALRHRVDGEADAAAVTVGRVGSSLLGRHVEVTPAPSVPSAHRFVLADHSKVQIHI</sequence>
<dbReference type="Proteomes" id="UP001501265">
    <property type="component" value="Unassembled WGS sequence"/>
</dbReference>
<dbReference type="InterPro" id="IPR029044">
    <property type="entry name" value="Nucleotide-diphossugar_trans"/>
</dbReference>
<accession>A0ABP9B537</accession>
<evidence type="ECO:0000259" key="1">
    <source>
        <dbReference type="Pfam" id="PF00483"/>
    </source>
</evidence>
<evidence type="ECO:0000313" key="2">
    <source>
        <dbReference type="EMBL" id="GAA4789310.1"/>
    </source>
</evidence>
<dbReference type="InterPro" id="IPR005835">
    <property type="entry name" value="NTP_transferase_dom"/>
</dbReference>
<comment type="caution">
    <text evidence="2">The sequence shown here is derived from an EMBL/GenBank/DDBJ whole genome shotgun (WGS) entry which is preliminary data.</text>
</comment>
<dbReference type="SUPFAM" id="SSF53448">
    <property type="entry name" value="Nucleotide-diphospho-sugar transferases"/>
    <property type="match status" value="1"/>
</dbReference>
<keyword evidence="3" id="KW-1185">Reference proteome</keyword>
<evidence type="ECO:0000313" key="3">
    <source>
        <dbReference type="Proteomes" id="UP001501265"/>
    </source>
</evidence>
<dbReference type="Pfam" id="PF00483">
    <property type="entry name" value="NTP_transferase"/>
    <property type="match status" value="1"/>
</dbReference>
<organism evidence="2 3">
    <name type="scientific">Streptomyces ziwulingensis</name>
    <dbReference type="NCBI Taxonomy" id="1045501"/>
    <lineage>
        <taxon>Bacteria</taxon>
        <taxon>Bacillati</taxon>
        <taxon>Actinomycetota</taxon>
        <taxon>Actinomycetes</taxon>
        <taxon>Kitasatosporales</taxon>
        <taxon>Streptomycetaceae</taxon>
        <taxon>Streptomyces</taxon>
    </lineage>
</organism>
<dbReference type="Gene3D" id="3.90.550.10">
    <property type="entry name" value="Spore Coat Polysaccharide Biosynthesis Protein SpsA, Chain A"/>
    <property type="match status" value="1"/>
</dbReference>
<name>A0ABP9B537_9ACTN</name>
<gene>
    <name evidence="2" type="ORF">GCM10023220_12550</name>
</gene>
<proteinExistence type="predicted"/>